<dbReference type="InterPro" id="IPR021820">
    <property type="entry name" value="S-locus_recpt_kinase_C"/>
</dbReference>
<protein>
    <submittedName>
        <fullName evidence="8">Serine-threonine/tyrosine-protein kinase, catalytic domain</fullName>
    </submittedName>
</protein>
<dbReference type="PANTHER" id="PTHR27002">
    <property type="entry name" value="RECEPTOR-LIKE SERINE/THREONINE-PROTEIN KINASE SD1-8"/>
    <property type="match status" value="1"/>
</dbReference>
<keyword evidence="9" id="KW-1185">Reference proteome</keyword>
<feature type="domain" description="S-locus receptor kinase C-terminal" evidence="7">
    <location>
        <begin position="105"/>
        <end position="150"/>
    </location>
</feature>
<dbReference type="EMBL" id="JBAMMX010000010">
    <property type="protein sequence ID" value="KAK6932446.1"/>
    <property type="molecule type" value="Genomic_DNA"/>
</dbReference>
<evidence type="ECO:0000313" key="8">
    <source>
        <dbReference type="EMBL" id="KAK6932446.1"/>
    </source>
</evidence>
<dbReference type="GO" id="GO:0004674">
    <property type="term" value="F:protein serine/threonine kinase activity"/>
    <property type="evidence" value="ECO:0007669"/>
    <property type="project" value="UniProtKB-KW"/>
</dbReference>
<dbReference type="InterPro" id="IPR011009">
    <property type="entry name" value="Kinase-like_dom_sf"/>
</dbReference>
<keyword evidence="3" id="KW-0547">Nucleotide-binding</keyword>
<evidence type="ECO:0000313" key="9">
    <source>
        <dbReference type="Proteomes" id="UP001370490"/>
    </source>
</evidence>
<evidence type="ECO:0000259" key="7">
    <source>
        <dbReference type="Pfam" id="PF11883"/>
    </source>
</evidence>
<feature type="domain" description="Serine-threonine/tyrosine-protein kinase catalytic" evidence="6">
    <location>
        <begin position="1"/>
        <end position="62"/>
    </location>
</feature>
<dbReference type="AlphaFoldDB" id="A0AAN8ZBV5"/>
<dbReference type="Pfam" id="PF11883">
    <property type="entry name" value="DUF3403"/>
    <property type="match status" value="1"/>
</dbReference>
<keyword evidence="4 8" id="KW-0418">Kinase</keyword>
<dbReference type="GO" id="GO:0005886">
    <property type="term" value="C:plasma membrane"/>
    <property type="evidence" value="ECO:0007669"/>
    <property type="project" value="TreeGrafter"/>
</dbReference>
<dbReference type="InterPro" id="IPR001245">
    <property type="entry name" value="Ser-Thr/Tyr_kinase_cat_dom"/>
</dbReference>
<evidence type="ECO:0000256" key="2">
    <source>
        <dbReference type="ARBA" id="ARBA00022679"/>
    </source>
</evidence>
<evidence type="ECO:0000256" key="4">
    <source>
        <dbReference type="ARBA" id="ARBA00022777"/>
    </source>
</evidence>
<reference evidence="8 9" key="1">
    <citation type="submission" date="2023-12" db="EMBL/GenBank/DDBJ databases">
        <title>A high-quality genome assembly for Dillenia turbinata (Dilleniales).</title>
        <authorList>
            <person name="Chanderbali A."/>
        </authorList>
    </citation>
    <scope>NUCLEOTIDE SEQUENCE [LARGE SCALE GENOMIC DNA]</scope>
    <source>
        <strain evidence="8">LSX21</strain>
        <tissue evidence="8">Leaf</tissue>
    </source>
</reference>
<evidence type="ECO:0000256" key="1">
    <source>
        <dbReference type="ARBA" id="ARBA00022527"/>
    </source>
</evidence>
<dbReference type="Pfam" id="PF07714">
    <property type="entry name" value="PK_Tyr_Ser-Thr"/>
    <property type="match status" value="1"/>
</dbReference>
<evidence type="ECO:0000259" key="6">
    <source>
        <dbReference type="Pfam" id="PF07714"/>
    </source>
</evidence>
<evidence type="ECO:0000256" key="5">
    <source>
        <dbReference type="ARBA" id="ARBA00022840"/>
    </source>
</evidence>
<gene>
    <name evidence="8" type="ORF">RJ641_002070</name>
</gene>
<evidence type="ECO:0000256" key="3">
    <source>
        <dbReference type="ARBA" id="ARBA00022741"/>
    </source>
</evidence>
<keyword evidence="5" id="KW-0067">ATP-binding</keyword>
<accession>A0AAN8ZBV5</accession>
<organism evidence="8 9">
    <name type="scientific">Dillenia turbinata</name>
    <dbReference type="NCBI Taxonomy" id="194707"/>
    <lineage>
        <taxon>Eukaryota</taxon>
        <taxon>Viridiplantae</taxon>
        <taxon>Streptophyta</taxon>
        <taxon>Embryophyta</taxon>
        <taxon>Tracheophyta</taxon>
        <taxon>Spermatophyta</taxon>
        <taxon>Magnoliopsida</taxon>
        <taxon>eudicotyledons</taxon>
        <taxon>Gunneridae</taxon>
        <taxon>Pentapetalae</taxon>
        <taxon>Dilleniales</taxon>
        <taxon>Dilleniaceae</taxon>
        <taxon>Dillenia</taxon>
    </lineage>
</organism>
<keyword evidence="1" id="KW-0723">Serine/threonine-protein kinase</keyword>
<dbReference type="GO" id="GO:0005524">
    <property type="term" value="F:ATP binding"/>
    <property type="evidence" value="ECO:0007669"/>
    <property type="project" value="UniProtKB-KW"/>
</dbReference>
<name>A0AAN8ZBV5_9MAGN</name>
<proteinExistence type="predicted"/>
<comment type="caution">
    <text evidence="8">The sequence shown here is derived from an EMBL/GenBank/DDBJ whole genome shotgun (WGS) entry which is preliminary data.</text>
</comment>
<dbReference type="Proteomes" id="UP001370490">
    <property type="component" value="Unassembled WGS sequence"/>
</dbReference>
<dbReference type="Gene3D" id="1.10.510.10">
    <property type="entry name" value="Transferase(Phosphotransferase) domain 1"/>
    <property type="match status" value="1"/>
</dbReference>
<sequence length="150" mass="16802">MSPEYVIFGNFSTKYDVFSFGVLLLEIISGKRNNVDYQNHPALNLIGFAWELWRQDKALEIIDSSLEELGFSNEALRCIQVGLLCVQECAADRPAMSEVVFMLGNNTSLPSPKQPAFILRRSSSNLGKLMNRLGEPFSAREVSITVIEAR</sequence>
<dbReference type="PANTHER" id="PTHR27002:SF839">
    <property type="entry name" value="NON-SPECIFIC SERINE_THREONINE PROTEIN KINASE"/>
    <property type="match status" value="1"/>
</dbReference>
<keyword evidence="2" id="KW-0808">Transferase</keyword>
<dbReference type="SUPFAM" id="SSF56112">
    <property type="entry name" value="Protein kinase-like (PK-like)"/>
    <property type="match status" value="1"/>
</dbReference>